<name>A0A7K1T7X0_9ACTN</name>
<proteinExistence type="predicted"/>
<dbReference type="Pfam" id="PF14103">
    <property type="entry name" value="DUF4276"/>
    <property type="match status" value="1"/>
</dbReference>
<dbReference type="EMBL" id="WPOO01000026">
    <property type="protein sequence ID" value="MVN59735.1"/>
    <property type="molecule type" value="Genomic_DNA"/>
</dbReference>
<dbReference type="RefSeq" id="WP_157013018.1">
    <property type="nucleotide sequence ID" value="NZ_WPOO01000026.1"/>
</dbReference>
<keyword evidence="2" id="KW-1185">Reference proteome</keyword>
<accession>A0A7K1T7X0</accession>
<evidence type="ECO:0000313" key="1">
    <source>
        <dbReference type="EMBL" id="MVN59735.1"/>
    </source>
</evidence>
<organism evidence="1 2">
    <name type="scientific">Adlercreutzia rubneri</name>
    <dbReference type="NCBI Taxonomy" id="2916441"/>
    <lineage>
        <taxon>Bacteria</taxon>
        <taxon>Bacillati</taxon>
        <taxon>Actinomycetota</taxon>
        <taxon>Coriobacteriia</taxon>
        <taxon>Eggerthellales</taxon>
        <taxon>Eggerthellaceae</taxon>
        <taxon>Adlercreutzia</taxon>
    </lineage>
</organism>
<reference evidence="1 2" key="1">
    <citation type="submission" date="2019-11" db="EMBL/GenBank/DDBJ databases">
        <title>Whole genome shotgun sequencing (WGS) data from Adlercreutzia equolifaciens ResAG-91, Eggerthella lenta MRI-F36, MRI-F37, MRI-F40, ResAG-49, ResAG-88, ResAG-121, ResAG-145, and Gordonibacter sp. ResAG-5, ResAG-26, ResAG-43, ResAG-50, ResAG-59.</title>
        <authorList>
            <person name="Stoll D.A."/>
            <person name="Danylec N."/>
            <person name="Franz C.M.A.P."/>
            <person name="Huch M."/>
        </authorList>
    </citation>
    <scope>NUCLEOTIDE SEQUENCE [LARGE SCALE GENOMIC DNA]</scope>
    <source>
        <strain evidence="1 2">ResAG-91</strain>
    </source>
</reference>
<dbReference type="AlphaFoldDB" id="A0A7K1T7X0"/>
<comment type="caution">
    <text evidence="1">The sequence shown here is derived from an EMBL/GenBank/DDBJ whole genome shotgun (WGS) entry which is preliminary data.</text>
</comment>
<gene>
    <name evidence="1" type="ORF">GO707_10935</name>
</gene>
<dbReference type="InterPro" id="IPR025455">
    <property type="entry name" value="DUF4276"/>
</dbReference>
<sequence>MIVVLTEEPSSAEMLKRVIPKILPDMLPQLDLQIVEHRGIGDLKAKLPSLLRGWPGDARFIVVCDRDRRDCVEVKREILEIAKPYNRPVLVRIACEELESWYFGDLNAVSEAYGVNLDQVAKKRGYRDPDKIVDPKSKLRKLVPDLMQVEGGRLIGDSMVPERNTSHSFTVFADGLRRVWRDMSA</sequence>
<evidence type="ECO:0000313" key="2">
    <source>
        <dbReference type="Proteomes" id="UP000488839"/>
    </source>
</evidence>
<dbReference type="Proteomes" id="UP000488839">
    <property type="component" value="Unassembled WGS sequence"/>
</dbReference>
<protein>
    <submittedName>
        <fullName evidence="1">DUF4276 family protein</fullName>
    </submittedName>
</protein>